<proteinExistence type="predicted"/>
<dbReference type="InterPro" id="IPR058058">
    <property type="entry name" value="CBU_0592-like"/>
</dbReference>
<accession>A0ABW1VCX5</accession>
<organism evidence="3 4">
    <name type="scientific">Luethyella okanaganae</name>
    <dbReference type="NCBI Taxonomy" id="69372"/>
    <lineage>
        <taxon>Bacteria</taxon>
        <taxon>Bacillati</taxon>
        <taxon>Actinomycetota</taxon>
        <taxon>Actinomycetes</taxon>
        <taxon>Micrococcales</taxon>
        <taxon>Microbacteriaceae</taxon>
        <taxon>Luethyella</taxon>
    </lineage>
</organism>
<feature type="transmembrane region" description="Helical" evidence="1">
    <location>
        <begin position="13"/>
        <end position="33"/>
    </location>
</feature>
<feature type="domain" description="CBU-0592-like" evidence="2">
    <location>
        <begin position="17"/>
        <end position="86"/>
    </location>
</feature>
<feature type="transmembrane region" description="Helical" evidence="1">
    <location>
        <begin position="64"/>
        <end position="84"/>
    </location>
</feature>
<dbReference type="EMBL" id="JBHSTP010000001">
    <property type="protein sequence ID" value="MFC6354960.1"/>
    <property type="molecule type" value="Genomic_DNA"/>
</dbReference>
<keyword evidence="1" id="KW-0472">Membrane</keyword>
<keyword evidence="1" id="KW-1133">Transmembrane helix</keyword>
<evidence type="ECO:0000313" key="3">
    <source>
        <dbReference type="EMBL" id="MFC6354960.1"/>
    </source>
</evidence>
<sequence>MNHTDPKEQAVDLIIGVVGWTGTILLLSAYALLTARKLSATGAIYQTMNLIGGLALMVNTAYYSAWPSAVLNLVWFGIGLVGLIRSKQSAKPWPVEDVIEQ</sequence>
<dbReference type="NCBIfam" id="NF047864">
    <property type="entry name" value="CBU_0592_membra"/>
    <property type="match status" value="1"/>
</dbReference>
<name>A0ABW1VCX5_9MICO</name>
<dbReference type="Pfam" id="PF26604">
    <property type="entry name" value="CBU_0592"/>
    <property type="match status" value="1"/>
</dbReference>
<keyword evidence="1" id="KW-0812">Transmembrane</keyword>
<reference evidence="4" key="1">
    <citation type="journal article" date="2019" name="Int. J. Syst. Evol. Microbiol.">
        <title>The Global Catalogue of Microorganisms (GCM) 10K type strain sequencing project: providing services to taxonomists for standard genome sequencing and annotation.</title>
        <authorList>
            <consortium name="The Broad Institute Genomics Platform"/>
            <consortium name="The Broad Institute Genome Sequencing Center for Infectious Disease"/>
            <person name="Wu L."/>
            <person name="Ma J."/>
        </authorList>
    </citation>
    <scope>NUCLEOTIDE SEQUENCE [LARGE SCALE GENOMIC DNA]</scope>
    <source>
        <strain evidence="4">CCUG 43304</strain>
    </source>
</reference>
<evidence type="ECO:0000313" key="4">
    <source>
        <dbReference type="Proteomes" id="UP001596306"/>
    </source>
</evidence>
<keyword evidence="4" id="KW-1185">Reference proteome</keyword>
<dbReference type="Proteomes" id="UP001596306">
    <property type="component" value="Unassembled WGS sequence"/>
</dbReference>
<gene>
    <name evidence="3" type="ORF">ACFQB0_02380</name>
</gene>
<evidence type="ECO:0000259" key="2">
    <source>
        <dbReference type="Pfam" id="PF26604"/>
    </source>
</evidence>
<evidence type="ECO:0000256" key="1">
    <source>
        <dbReference type="SAM" id="Phobius"/>
    </source>
</evidence>
<dbReference type="RefSeq" id="WP_386727124.1">
    <property type="nucleotide sequence ID" value="NZ_JBHSTP010000001.1"/>
</dbReference>
<comment type="caution">
    <text evidence="3">The sequence shown here is derived from an EMBL/GenBank/DDBJ whole genome shotgun (WGS) entry which is preliminary data.</text>
</comment>
<protein>
    <recommendedName>
        <fullName evidence="2">CBU-0592-like domain-containing protein</fullName>
    </recommendedName>
</protein>